<gene>
    <name evidence="7" type="ORF">AB6A40_000894</name>
</gene>
<evidence type="ECO:0000256" key="2">
    <source>
        <dbReference type="ARBA" id="ARBA00022737"/>
    </source>
</evidence>
<evidence type="ECO:0000313" key="7">
    <source>
        <dbReference type="EMBL" id="MFH4974185.1"/>
    </source>
</evidence>
<keyword evidence="1" id="KW-0732">Signal</keyword>
<evidence type="ECO:0000256" key="6">
    <source>
        <dbReference type="SAM" id="Phobius"/>
    </source>
</evidence>
<feature type="transmembrane region" description="Helical" evidence="6">
    <location>
        <begin position="471"/>
        <end position="493"/>
    </location>
</feature>
<organism evidence="7 8">
    <name type="scientific">Gnathostoma spinigerum</name>
    <dbReference type="NCBI Taxonomy" id="75299"/>
    <lineage>
        <taxon>Eukaryota</taxon>
        <taxon>Metazoa</taxon>
        <taxon>Ecdysozoa</taxon>
        <taxon>Nematoda</taxon>
        <taxon>Chromadorea</taxon>
        <taxon>Rhabditida</taxon>
        <taxon>Spirurina</taxon>
        <taxon>Gnathostomatomorpha</taxon>
        <taxon>Gnathostomatoidea</taxon>
        <taxon>Gnathostomatidae</taxon>
        <taxon>Gnathostoma</taxon>
    </lineage>
</organism>
<evidence type="ECO:0000256" key="1">
    <source>
        <dbReference type="ARBA" id="ARBA00022729"/>
    </source>
</evidence>
<keyword evidence="3" id="KW-0325">Glycoprotein</keyword>
<accession>A0ABD6E3Z9</accession>
<feature type="region of interest" description="Disordered" evidence="5">
    <location>
        <begin position="542"/>
        <end position="572"/>
    </location>
</feature>
<dbReference type="Pfam" id="PF16184">
    <property type="entry name" value="Cadherin_3"/>
    <property type="match status" value="1"/>
</dbReference>
<keyword evidence="6" id="KW-0472">Membrane</keyword>
<dbReference type="Proteomes" id="UP001608902">
    <property type="component" value="Unassembled WGS sequence"/>
</dbReference>
<keyword evidence="8" id="KW-1185">Reference proteome</keyword>
<evidence type="ECO:0000256" key="4">
    <source>
        <dbReference type="PROSITE-ProRule" id="PRU01201"/>
    </source>
</evidence>
<comment type="caution">
    <text evidence="7">The sequence shown here is derived from an EMBL/GenBank/DDBJ whole genome shotgun (WGS) entry which is preliminary data.</text>
</comment>
<dbReference type="AlphaFoldDB" id="A0ABD6E3Z9"/>
<dbReference type="PANTHER" id="PTHR45739">
    <property type="entry name" value="MATRIX PROTEIN, PUTATIVE-RELATED"/>
    <property type="match status" value="1"/>
</dbReference>
<evidence type="ECO:0000313" key="8">
    <source>
        <dbReference type="Proteomes" id="UP001608902"/>
    </source>
</evidence>
<name>A0ABD6E3Z9_9BILA</name>
<keyword evidence="6" id="KW-0812">Transmembrane</keyword>
<dbReference type="EMBL" id="JBGFUD010000288">
    <property type="protein sequence ID" value="MFH4974185.1"/>
    <property type="molecule type" value="Genomic_DNA"/>
</dbReference>
<dbReference type="InterPro" id="IPR039005">
    <property type="entry name" value="CSPG_rpt"/>
</dbReference>
<evidence type="ECO:0000256" key="5">
    <source>
        <dbReference type="SAM" id="MobiDB-lite"/>
    </source>
</evidence>
<evidence type="ECO:0000256" key="3">
    <source>
        <dbReference type="ARBA" id="ARBA00023180"/>
    </source>
</evidence>
<dbReference type="PANTHER" id="PTHR45739:SF8">
    <property type="entry name" value="FRAS1-RELATED EXTRACELLULAR MATRIX PROTEIN 1"/>
    <property type="match status" value="1"/>
</dbReference>
<sequence>MNNLVVSPGGSVALNITHIDLTRLMRLCGEVLLIGVSRNPRFGTLQWLSTFNGSSPIISANQLISGRSLIYRTTDRIHILREPDEMILYVYPSSESSKRTSRLWIPLRITFTTMTDPLLKIEAFSERIRIVSGGEFLLIPAHFQLFHPRLQPSSLVYRLAQTGSNGVTVLLKNEQIREFTQADINKGKVKLKHHPHFDEHDRLDVLTIQMGHHIRCLVIDILPLSLSLHNHTDITLVQGSTYVVLNRTHLGASSNGDRSKIVYNVIRAPQNGTFYWVAGEKEATSFTQKDIDQRKVLYAQLNMQAHQDSFEFSLGNDQGDVITNKTNIIILPVFNPNKLFVSSDEPQPVSVKHLNASVLEGSAPRFLVTQSPRMGHFVLDNRINDSVLFFSFADIRAGRLSFRPFQTKIESSDFAELQLEADGIQPSRFRFPIQIRTVVPSLITSTPTQPMHTPTTPSSVDNVTDITSSRLILLTLLVVCCVVILIVICRFCFLRRKHQKNLAKQKQRERSSSMKALSPDRPDLLDTTVYATIRRNRTESLGVSPRSLHSFESSSHPKHHHHSPLSSPSSETFLRTQTPSLDYSILGLSLPDTSRTTRPNRYQTTKLKESQYWV</sequence>
<evidence type="ECO:0008006" key="9">
    <source>
        <dbReference type="Google" id="ProtNLM"/>
    </source>
</evidence>
<reference evidence="7 8" key="1">
    <citation type="submission" date="2024-08" db="EMBL/GenBank/DDBJ databases">
        <title>Gnathostoma spinigerum genome.</title>
        <authorList>
            <person name="Gonzalez-Bertolin B."/>
            <person name="Monzon S."/>
            <person name="Zaballos A."/>
            <person name="Jimenez P."/>
            <person name="Dekumyoy P."/>
            <person name="Varona S."/>
            <person name="Cuesta I."/>
            <person name="Sumanam S."/>
            <person name="Adisakwattana P."/>
            <person name="Gasser R.B."/>
            <person name="Hernandez-Gonzalez A."/>
            <person name="Young N.D."/>
            <person name="Perteguer M.J."/>
        </authorList>
    </citation>
    <scope>NUCLEOTIDE SEQUENCE [LARGE SCALE GENOMIC DNA]</scope>
    <source>
        <strain evidence="7">AL3</strain>
        <tissue evidence="7">Liver</tissue>
    </source>
</reference>
<keyword evidence="6" id="KW-1133">Transmembrane helix</keyword>
<feature type="region of interest" description="Disordered" evidence="5">
    <location>
        <begin position="502"/>
        <end position="522"/>
    </location>
</feature>
<dbReference type="PROSITE" id="PS51854">
    <property type="entry name" value="CSPG"/>
    <property type="match status" value="1"/>
</dbReference>
<feature type="compositionally biased region" description="Basic and acidic residues" evidence="5">
    <location>
        <begin position="506"/>
        <end position="522"/>
    </location>
</feature>
<feature type="repeat" description="CSPG" evidence="4">
    <location>
        <begin position="225"/>
        <end position="315"/>
    </location>
</feature>
<dbReference type="InterPro" id="IPR051561">
    <property type="entry name" value="FRAS1_ECM"/>
</dbReference>
<proteinExistence type="predicted"/>
<protein>
    <recommendedName>
        <fullName evidence="9">Chondroitin sulfate proteoglycan 4</fullName>
    </recommendedName>
</protein>
<keyword evidence="2" id="KW-0677">Repeat</keyword>